<keyword evidence="1" id="KW-0812">Transmembrane</keyword>
<reference evidence="2 3" key="1">
    <citation type="submission" date="2021-04" db="EMBL/GenBank/DDBJ databases">
        <title>Draft Genome of Aeromonas popoffii ID682, isolated from a natural water source in Idaho.</title>
        <authorList>
            <person name="Testerman T."/>
            <person name="Graf J."/>
        </authorList>
    </citation>
    <scope>NUCLEOTIDE SEQUENCE [LARGE SCALE GENOMIC DNA]</scope>
    <source>
        <strain evidence="2 3">ID682</strain>
    </source>
</reference>
<name>A0ABS5GQI6_9GAMM</name>
<keyword evidence="1" id="KW-1133">Transmembrane helix</keyword>
<dbReference type="EMBL" id="JAGRZL010000021">
    <property type="protein sequence ID" value="MBR7629263.1"/>
    <property type="molecule type" value="Genomic_DNA"/>
</dbReference>
<proteinExistence type="predicted"/>
<comment type="caution">
    <text evidence="2">The sequence shown here is derived from an EMBL/GenBank/DDBJ whole genome shotgun (WGS) entry which is preliminary data.</text>
</comment>
<protein>
    <submittedName>
        <fullName evidence="2">Uncharacterized protein</fullName>
    </submittedName>
</protein>
<gene>
    <name evidence="2" type="ORF">KAT72_09535</name>
</gene>
<organism evidence="2 3">
    <name type="scientific">Aeromonas popoffii</name>
    <dbReference type="NCBI Taxonomy" id="70856"/>
    <lineage>
        <taxon>Bacteria</taxon>
        <taxon>Pseudomonadati</taxon>
        <taxon>Pseudomonadota</taxon>
        <taxon>Gammaproteobacteria</taxon>
        <taxon>Aeromonadales</taxon>
        <taxon>Aeromonadaceae</taxon>
        <taxon>Aeromonas</taxon>
    </lineage>
</organism>
<evidence type="ECO:0000313" key="3">
    <source>
        <dbReference type="Proteomes" id="UP000675653"/>
    </source>
</evidence>
<evidence type="ECO:0000256" key="1">
    <source>
        <dbReference type="SAM" id="Phobius"/>
    </source>
</evidence>
<keyword evidence="3" id="KW-1185">Reference proteome</keyword>
<feature type="transmembrane region" description="Helical" evidence="1">
    <location>
        <begin position="33"/>
        <end position="53"/>
    </location>
</feature>
<accession>A0ABS5GQI6</accession>
<evidence type="ECO:0000313" key="2">
    <source>
        <dbReference type="EMBL" id="MBR7629263.1"/>
    </source>
</evidence>
<dbReference type="Proteomes" id="UP000675653">
    <property type="component" value="Unassembled WGS sequence"/>
</dbReference>
<keyword evidence="1" id="KW-0472">Membrane</keyword>
<sequence>MLFLPAISSPFSHGVSATDPELPRFPHVTGPLFPYLALLLGILLLSANYNRLLSRLMRRRALRKAG</sequence>